<reference evidence="1 2" key="1">
    <citation type="submission" date="2018-12" db="EMBL/GenBank/DDBJ databases">
        <title>Complete genome sequence of Streptomyces ficellus NRRL8067, the producer of ficellomycin, feldamycin and nojirimycin.</title>
        <authorList>
            <person name="Zhang H."/>
            <person name="Yue R."/>
            <person name="Liu Y."/>
            <person name="Li M."/>
            <person name="Mu H."/>
            <person name="Zhang J."/>
        </authorList>
    </citation>
    <scope>NUCLEOTIDE SEQUENCE [LARGE SCALE GENOMIC DNA]</scope>
    <source>
        <strain evidence="1 2">NRRL 8067</strain>
    </source>
</reference>
<dbReference type="AlphaFoldDB" id="A0A6I6F761"/>
<name>A0A6I6F761_9ACTN</name>
<sequence>MRALRILLITAVILGGLFTIADRLAVNYAESEAADRMGAAQGRADSAAVSIKGFPFLTQVMGKELDQVDVTLTGVEASAGGRKVRVTEMKAALKQVRLEDNFSRAVAASASGTARISYADLGAASGEDVTLGYGGNGKVKVTGSVEVPVLGKVTRSVLSSVSLAGDDTIRVRADKVPGEGIPGLEQRIRERTDFDRQVGGLPSGLKLQKVEAASDGVVVTVTGTDVVLTG</sequence>
<dbReference type="EMBL" id="CP034279">
    <property type="protein sequence ID" value="QGV79843.1"/>
    <property type="molecule type" value="Genomic_DNA"/>
</dbReference>
<dbReference type="InterPro" id="IPR021373">
    <property type="entry name" value="DUF2993"/>
</dbReference>
<evidence type="ECO:0000313" key="1">
    <source>
        <dbReference type="EMBL" id="QGV79843.1"/>
    </source>
</evidence>
<organism evidence="1 2">
    <name type="scientific">Streptomyces ficellus</name>
    <dbReference type="NCBI Taxonomy" id="1977088"/>
    <lineage>
        <taxon>Bacteria</taxon>
        <taxon>Bacillati</taxon>
        <taxon>Actinomycetota</taxon>
        <taxon>Actinomycetes</taxon>
        <taxon>Kitasatosporales</taxon>
        <taxon>Streptomycetaceae</taxon>
        <taxon>Streptomyces</taxon>
    </lineage>
</organism>
<dbReference type="OrthoDB" id="3215846at2"/>
<dbReference type="RefSeq" id="WP_156693578.1">
    <property type="nucleotide sequence ID" value="NZ_CP034279.1"/>
</dbReference>
<accession>A0A6I6F761</accession>
<proteinExistence type="predicted"/>
<evidence type="ECO:0000313" key="2">
    <source>
        <dbReference type="Proteomes" id="UP000422572"/>
    </source>
</evidence>
<protein>
    <submittedName>
        <fullName evidence="1">DUF2993 domain-containing protein</fullName>
    </submittedName>
</protein>
<keyword evidence="2" id="KW-1185">Reference proteome</keyword>
<dbReference type="KEGG" id="sfic:EIZ62_17595"/>
<dbReference type="Pfam" id="PF11209">
    <property type="entry name" value="LmeA"/>
    <property type="match status" value="1"/>
</dbReference>
<gene>
    <name evidence="1" type="ORF">EIZ62_17595</name>
</gene>
<dbReference type="Proteomes" id="UP000422572">
    <property type="component" value="Chromosome"/>
</dbReference>